<evidence type="ECO:0000313" key="6">
    <source>
        <dbReference type="Proteomes" id="UP000076874"/>
    </source>
</evidence>
<dbReference type="EMBL" id="AZHD01000006">
    <property type="protein sequence ID" value="OAA62552.1"/>
    <property type="molecule type" value="Genomic_DNA"/>
</dbReference>
<dbReference type="Gene3D" id="3.20.20.100">
    <property type="entry name" value="NADP-dependent oxidoreductase domain"/>
    <property type="match status" value="1"/>
</dbReference>
<feature type="domain" description="NADP-dependent oxidoreductase" evidence="4">
    <location>
        <begin position="31"/>
        <end position="355"/>
    </location>
</feature>
<evidence type="ECO:0000256" key="1">
    <source>
        <dbReference type="ARBA" id="ARBA00023002"/>
    </source>
</evidence>
<comment type="caution">
    <text evidence="5">The sequence shown here is derived from an EMBL/GenBank/DDBJ whole genome shotgun (WGS) entry which is preliminary data.</text>
</comment>
<dbReference type="InterPro" id="IPR023210">
    <property type="entry name" value="NADP_OxRdtase_dom"/>
</dbReference>
<comment type="similarity">
    <text evidence="2">Belongs to the aldo/keto reductase family. Aldo/keto reductase 2 subfamily.</text>
</comment>
<dbReference type="PANTHER" id="PTHR43364">
    <property type="entry name" value="NADH-SPECIFIC METHYLGLYOXAL REDUCTASE-RELATED"/>
    <property type="match status" value="1"/>
</dbReference>
<evidence type="ECO:0000256" key="2">
    <source>
        <dbReference type="ARBA" id="ARBA00038157"/>
    </source>
</evidence>
<dbReference type="GO" id="GO:0016491">
    <property type="term" value="F:oxidoreductase activity"/>
    <property type="evidence" value="ECO:0007669"/>
    <property type="project" value="UniProtKB-KW"/>
</dbReference>
<feature type="compositionally biased region" description="Low complexity" evidence="3">
    <location>
        <begin position="258"/>
        <end position="268"/>
    </location>
</feature>
<dbReference type="InterPro" id="IPR050523">
    <property type="entry name" value="AKR_Detox_Biosynth"/>
</dbReference>
<evidence type="ECO:0000259" key="4">
    <source>
        <dbReference type="Pfam" id="PF00248"/>
    </source>
</evidence>
<keyword evidence="6" id="KW-1185">Reference proteome</keyword>
<dbReference type="AlphaFoldDB" id="A0A162J1S1"/>
<evidence type="ECO:0000256" key="3">
    <source>
        <dbReference type="SAM" id="MobiDB-lite"/>
    </source>
</evidence>
<dbReference type="OrthoDB" id="48988at2759"/>
<dbReference type="Pfam" id="PF00248">
    <property type="entry name" value="Aldo_ket_red"/>
    <property type="match status" value="1"/>
</dbReference>
<dbReference type="SUPFAM" id="SSF51430">
    <property type="entry name" value="NAD(P)-linked oxidoreductase"/>
    <property type="match status" value="1"/>
</dbReference>
<organism evidence="5 6">
    <name type="scientific">Niveomyces insectorum RCEF 264</name>
    <dbReference type="NCBI Taxonomy" id="1081102"/>
    <lineage>
        <taxon>Eukaryota</taxon>
        <taxon>Fungi</taxon>
        <taxon>Dikarya</taxon>
        <taxon>Ascomycota</taxon>
        <taxon>Pezizomycotina</taxon>
        <taxon>Sordariomycetes</taxon>
        <taxon>Hypocreomycetidae</taxon>
        <taxon>Hypocreales</taxon>
        <taxon>Cordycipitaceae</taxon>
        <taxon>Niveomyces</taxon>
    </lineage>
</organism>
<reference evidence="5 6" key="1">
    <citation type="journal article" date="2016" name="Genome Biol. Evol.">
        <title>Divergent and convergent evolution of fungal pathogenicity.</title>
        <authorList>
            <person name="Shang Y."/>
            <person name="Xiao G."/>
            <person name="Zheng P."/>
            <person name="Cen K."/>
            <person name="Zhan S."/>
            <person name="Wang C."/>
        </authorList>
    </citation>
    <scope>NUCLEOTIDE SEQUENCE [LARGE SCALE GENOMIC DNA]</scope>
    <source>
        <strain evidence="5 6">RCEF 264</strain>
    </source>
</reference>
<proteinExistence type="inferred from homology"/>
<accession>A0A162J1S1</accession>
<name>A0A162J1S1_9HYPO</name>
<evidence type="ECO:0000313" key="5">
    <source>
        <dbReference type="EMBL" id="OAA62552.1"/>
    </source>
</evidence>
<dbReference type="Proteomes" id="UP000076874">
    <property type="component" value="Unassembled WGS sequence"/>
</dbReference>
<dbReference type="PANTHER" id="PTHR43364:SF2">
    <property type="entry name" value="ARYL-ALCOHOL DEHYDROGENASE AAD10-RELATED"/>
    <property type="match status" value="1"/>
</dbReference>
<feature type="region of interest" description="Disordered" evidence="3">
    <location>
        <begin position="258"/>
        <end position="277"/>
    </location>
</feature>
<sequence length="396" mass="43210">MTDRFGPAPEPATELGRYRTLSATAGLRVSPLALGAMSIGDAWNTFLGHMDKDQAFALLDAYVAAGGNFIDTANHYQDEQSEIWLGEWLTARQARDRVVLATKYSSDFRIHAVGKNTCANNSGNNRRSLRRSLAASLRKLQTDYVDLLYVHWWDYATSIPELMQSLHALVQAGQVLYLGVSDTPAWVVSAANTYAETHGMTPFSVYQGRWNVLRRDFERDIVPMARHFGMALVPWDVLGGGKFQTRAAVEARAAAAATATTANGSSSSSGGGLRTLYEPTGRQSAEEAAMSAALERVAVEHGTDSVTAIALAYVRSKAPRVFPVLGGRKPEQWQDHIRALSIQLTAAQVAYLESIKPFDFGFPHDFIGQDPLATGQMTPQVAASVVVDFSEPLTRR</sequence>
<gene>
    <name evidence="5" type="ORF">SPI_04092</name>
</gene>
<keyword evidence="1" id="KW-0560">Oxidoreductase</keyword>
<dbReference type="STRING" id="1081102.A0A162J1S1"/>
<protein>
    <submittedName>
        <fullName evidence="5">Aryl-alcohol dehydrogenase Aad14</fullName>
    </submittedName>
</protein>
<dbReference type="InterPro" id="IPR036812">
    <property type="entry name" value="NAD(P)_OxRdtase_dom_sf"/>
</dbReference>